<keyword evidence="2" id="KW-0472">Membrane</keyword>
<feature type="transmembrane region" description="Helical" evidence="2">
    <location>
        <begin position="6"/>
        <end position="27"/>
    </location>
</feature>
<keyword evidence="2" id="KW-0812">Transmembrane</keyword>
<proteinExistence type="predicted"/>
<gene>
    <name evidence="3" type="ORF">JJB09_02705</name>
</gene>
<feature type="transmembrane region" description="Helical" evidence="2">
    <location>
        <begin position="91"/>
        <end position="112"/>
    </location>
</feature>
<evidence type="ECO:0000256" key="1">
    <source>
        <dbReference type="SAM" id="MobiDB-lite"/>
    </source>
</evidence>
<dbReference type="AlphaFoldDB" id="A0A937CN97"/>
<name>A0A937CN97_9HYPH</name>
<dbReference type="Proteomes" id="UP000633219">
    <property type="component" value="Unassembled WGS sequence"/>
</dbReference>
<organism evidence="3 4">
    <name type="scientific">Rhizobium setariae</name>
    <dbReference type="NCBI Taxonomy" id="2801340"/>
    <lineage>
        <taxon>Bacteria</taxon>
        <taxon>Pseudomonadati</taxon>
        <taxon>Pseudomonadota</taxon>
        <taxon>Alphaproteobacteria</taxon>
        <taxon>Hyphomicrobiales</taxon>
        <taxon>Rhizobiaceae</taxon>
        <taxon>Rhizobium/Agrobacterium group</taxon>
        <taxon>Rhizobium</taxon>
    </lineage>
</organism>
<sequence>MNCSLIFSGYPLLATVLSLLLAATLVWRMMHAGDTMRRAVALSGIGGGFRIRRLAHDYAALMRQARSMIEHGSDASEILERAIGVVRTRRLFVMSLLFLAWAAGMALVVQFASGNSACLKTMASALTLQLDTTVAHAKPDAQDASPMVAGKQLTTLQRRSVTQQGFSGTAVGAEPRGQKLSTIPAKRTEVANGPA</sequence>
<dbReference type="EMBL" id="JAEQNC010000002">
    <property type="protein sequence ID" value="MBL0370928.1"/>
    <property type="molecule type" value="Genomic_DNA"/>
</dbReference>
<keyword evidence="2" id="KW-1133">Transmembrane helix</keyword>
<evidence type="ECO:0000313" key="4">
    <source>
        <dbReference type="Proteomes" id="UP000633219"/>
    </source>
</evidence>
<dbReference type="RefSeq" id="WP_201652754.1">
    <property type="nucleotide sequence ID" value="NZ_JAEQNC010000002.1"/>
</dbReference>
<protein>
    <submittedName>
        <fullName evidence="3">Uncharacterized protein</fullName>
    </submittedName>
</protein>
<keyword evidence="4" id="KW-1185">Reference proteome</keyword>
<accession>A0A937CN97</accession>
<comment type="caution">
    <text evidence="3">The sequence shown here is derived from an EMBL/GenBank/DDBJ whole genome shotgun (WGS) entry which is preliminary data.</text>
</comment>
<reference evidence="3" key="1">
    <citation type="submission" date="2021-01" db="EMBL/GenBank/DDBJ databases">
        <title>Rhizobium sp. strain KVB221 16S ribosomal RNA gene Genome sequencing and assembly.</title>
        <authorList>
            <person name="Kang M."/>
        </authorList>
    </citation>
    <scope>NUCLEOTIDE SEQUENCE</scope>
    <source>
        <strain evidence="3">KVB221</strain>
    </source>
</reference>
<evidence type="ECO:0000313" key="3">
    <source>
        <dbReference type="EMBL" id="MBL0370928.1"/>
    </source>
</evidence>
<evidence type="ECO:0000256" key="2">
    <source>
        <dbReference type="SAM" id="Phobius"/>
    </source>
</evidence>
<feature type="region of interest" description="Disordered" evidence="1">
    <location>
        <begin position="163"/>
        <end position="195"/>
    </location>
</feature>